<evidence type="ECO:0008006" key="9">
    <source>
        <dbReference type="Google" id="ProtNLM"/>
    </source>
</evidence>
<evidence type="ECO:0000259" key="4">
    <source>
        <dbReference type="Pfam" id="PF03178"/>
    </source>
</evidence>
<evidence type="ECO:0000313" key="8">
    <source>
        <dbReference type="Proteomes" id="UP000077266"/>
    </source>
</evidence>
<feature type="domain" description="RSE1/DDB1/CPSF1 C-terminal" evidence="4">
    <location>
        <begin position="798"/>
        <end position="1117"/>
    </location>
</feature>
<keyword evidence="2" id="KW-0539">Nucleus</keyword>
<gene>
    <name evidence="7" type="ORF">EXIGLDRAFT_636390</name>
</gene>
<evidence type="ECO:0000259" key="5">
    <source>
        <dbReference type="Pfam" id="PF10433"/>
    </source>
</evidence>
<dbReference type="Pfam" id="PF10433">
    <property type="entry name" value="Beta-prop_RSE1_1st"/>
    <property type="match status" value="1"/>
</dbReference>
<feature type="compositionally biased region" description="Basic residues" evidence="3">
    <location>
        <begin position="247"/>
        <end position="256"/>
    </location>
</feature>
<evidence type="ECO:0000313" key="7">
    <source>
        <dbReference type="EMBL" id="KZW03231.1"/>
    </source>
</evidence>
<protein>
    <recommendedName>
        <fullName evidence="9">DNA damage-binding protein 1</fullName>
    </recommendedName>
</protein>
<dbReference type="InterPro" id="IPR050358">
    <property type="entry name" value="RSE1/DDB1/CFT1"/>
</dbReference>
<reference evidence="7 8" key="1">
    <citation type="journal article" date="2016" name="Mol. Biol. Evol.">
        <title>Comparative Genomics of Early-Diverging Mushroom-Forming Fungi Provides Insights into the Origins of Lignocellulose Decay Capabilities.</title>
        <authorList>
            <person name="Nagy L.G."/>
            <person name="Riley R."/>
            <person name="Tritt A."/>
            <person name="Adam C."/>
            <person name="Daum C."/>
            <person name="Floudas D."/>
            <person name="Sun H."/>
            <person name="Yadav J.S."/>
            <person name="Pangilinan J."/>
            <person name="Larsson K.H."/>
            <person name="Matsuura K."/>
            <person name="Barry K."/>
            <person name="Labutti K."/>
            <person name="Kuo R."/>
            <person name="Ohm R.A."/>
            <person name="Bhattacharya S.S."/>
            <person name="Shirouzu T."/>
            <person name="Yoshinaga Y."/>
            <person name="Martin F.M."/>
            <person name="Grigoriev I.V."/>
            <person name="Hibbett D.S."/>
        </authorList>
    </citation>
    <scope>NUCLEOTIDE SEQUENCE [LARGE SCALE GENOMIC DNA]</scope>
    <source>
        <strain evidence="7 8">HHB12029</strain>
    </source>
</reference>
<dbReference type="Gene3D" id="1.10.150.910">
    <property type="match status" value="1"/>
</dbReference>
<evidence type="ECO:0000259" key="6">
    <source>
        <dbReference type="Pfam" id="PF23726"/>
    </source>
</evidence>
<sequence length="1157" mass="125306">MRVVSTVHPSSSVVRSCKVVCTNGAQYLVLAYPDRVEAHVLKETGIERVASLVLHARVLDLLPLPSQPGRFLVTTDPPDPVALVLEVQDDKLVVVGQTDVKARGARVAEFFTGAFACESYAFSMHYKGRLNALKLDEEVGVHKHDSFDCPIRELNVLSACVVPIDSDEPVLAILHIDAQDSRPRLVTRALVPDEHDLGGVTEHIRAGVINDVETNFLVPVKNRVIAMGGSTVRLLPVHANADVHASPTRKKKRQSTKGKETDRDVGGSTHGEEPVALCTWEWGAVTTWTSVDEGRILVGDEYGRLVFIVITETVDSITMTATLCGQTSPATTLTYLDNGAVYVGSHLGDSQLVRLSTTANASGSYLTVTETFANIAPIIDAVVVDLQNTNQPQIVTCSGSSTTGSLRIVQKSAELDILGFTDEFPHTENVFPLRTHSDDTYHSWLLLSSHSATRLLSIEGEELSDVGRSAFIANEPTLAASNLVPAKGPVKSGPYVLQVTRSAAILIDMDGKMEIDRADFSVNGDPQVVVASCSKTQALLSLKTGSLVYISLENDKLKIMASTPPQLLNLRNQVAALNIEPSSSTSRATAILPIATYGGNTVHLKKTSQLLQAGFPAVASRKLAAGVRSVLLTDFGVGKDNVHLLAGCVNGTVVAIRVRQSAQDGTADYELDEPRTIGLGSLPVTLTRHGDRVFACGSVVTVLYWEQGRLQQSTLAVKDVTRAVPLHAQEFEDATIFIAPSALTFGRVQQVQRLHIKTIPLGLDNPKRIAHSVRARAFGVGCVRTEPVRVGDPATTSSSFRILDQDSFDTLNIMQLDDDEEVFSVACLPISPDDASSECFVVGSAHLRENEVEPSSGRILVFGSSAESGAGSSWLTAFTKVRGAVYALTSVDGLIVAGVNTSVNIYELRPNTISEAERAPALTLGLKTQWNHNYVVTQVTADDNLIYVGDAITSISILRWDGTRLQTVARHFAPIYPVALDVLSDKSVLAANLDHNLYNFRQAAPSDRTLEINGSFHLGDMVNKITRGSLIMPSHDPLIRPEQVFFTSTGRIGVVAEATEDASMNLHALERSLEQILDQDLPKHETWRAPHTENGVSDAQRSAAGFLDGDLLERFFDISPRSEEYERMMAAFETYNIVKVKSENDLAALLEQLQALH</sequence>
<dbReference type="SUPFAM" id="SSF50978">
    <property type="entry name" value="WD40 repeat-like"/>
    <property type="match status" value="1"/>
</dbReference>
<proteinExistence type="predicted"/>
<evidence type="ECO:0000256" key="2">
    <source>
        <dbReference type="ARBA" id="ARBA00023242"/>
    </source>
</evidence>
<comment type="subcellular location">
    <subcellularLocation>
        <location evidence="1">Nucleus</location>
    </subcellularLocation>
</comment>
<dbReference type="EMBL" id="KV425884">
    <property type="protein sequence ID" value="KZW03231.1"/>
    <property type="molecule type" value="Genomic_DNA"/>
</dbReference>
<keyword evidence="8" id="KW-1185">Reference proteome</keyword>
<dbReference type="InterPro" id="IPR004871">
    <property type="entry name" value="RSE1/DDB1/CPSF1_C"/>
</dbReference>
<dbReference type="GO" id="GO:0003676">
    <property type="term" value="F:nucleic acid binding"/>
    <property type="evidence" value="ECO:0007669"/>
    <property type="project" value="InterPro"/>
</dbReference>
<dbReference type="Proteomes" id="UP000077266">
    <property type="component" value="Unassembled WGS sequence"/>
</dbReference>
<dbReference type="InterPro" id="IPR036322">
    <property type="entry name" value="WD40_repeat_dom_sf"/>
</dbReference>
<dbReference type="InterPro" id="IPR015943">
    <property type="entry name" value="WD40/YVTN_repeat-like_dom_sf"/>
</dbReference>
<organism evidence="7 8">
    <name type="scientific">Exidia glandulosa HHB12029</name>
    <dbReference type="NCBI Taxonomy" id="1314781"/>
    <lineage>
        <taxon>Eukaryota</taxon>
        <taxon>Fungi</taxon>
        <taxon>Dikarya</taxon>
        <taxon>Basidiomycota</taxon>
        <taxon>Agaricomycotina</taxon>
        <taxon>Agaricomycetes</taxon>
        <taxon>Auriculariales</taxon>
        <taxon>Exidiaceae</taxon>
        <taxon>Exidia</taxon>
    </lineage>
</organism>
<name>A0A165Q8A7_EXIGL</name>
<dbReference type="GO" id="GO:0005634">
    <property type="term" value="C:nucleus"/>
    <property type="evidence" value="ECO:0007669"/>
    <property type="project" value="UniProtKB-SubCell"/>
</dbReference>
<feature type="domain" description="RSE1/DDB1/CPSF1 second beta-propeller" evidence="6">
    <location>
        <begin position="423"/>
        <end position="747"/>
    </location>
</feature>
<dbReference type="STRING" id="1314781.A0A165Q8A7"/>
<dbReference type="OrthoDB" id="433457at2759"/>
<dbReference type="Pfam" id="PF03178">
    <property type="entry name" value="CPSF_A"/>
    <property type="match status" value="1"/>
</dbReference>
<dbReference type="Pfam" id="PF23726">
    <property type="entry name" value="Beta-prop_RSE1_2nd"/>
    <property type="match status" value="1"/>
</dbReference>
<evidence type="ECO:0000256" key="3">
    <source>
        <dbReference type="SAM" id="MobiDB-lite"/>
    </source>
</evidence>
<feature type="region of interest" description="Disordered" evidence="3">
    <location>
        <begin position="243"/>
        <end position="272"/>
    </location>
</feature>
<dbReference type="AlphaFoldDB" id="A0A165Q8A7"/>
<feature type="compositionally biased region" description="Basic and acidic residues" evidence="3">
    <location>
        <begin position="257"/>
        <end position="272"/>
    </location>
</feature>
<dbReference type="FunCoup" id="A0A165Q8A7">
    <property type="interactions" value="903"/>
</dbReference>
<dbReference type="Gene3D" id="2.130.10.10">
    <property type="entry name" value="YVTN repeat-like/Quinoprotein amine dehydrogenase"/>
    <property type="match status" value="3"/>
</dbReference>
<feature type="domain" description="RSE1/DDB1/CPSF1 first beta-propeller" evidence="5">
    <location>
        <begin position="127"/>
        <end position="372"/>
    </location>
</feature>
<dbReference type="PANTHER" id="PTHR10644">
    <property type="entry name" value="DNA REPAIR/RNA PROCESSING CPSF FAMILY"/>
    <property type="match status" value="1"/>
</dbReference>
<dbReference type="InParanoid" id="A0A165Q8A7"/>
<evidence type="ECO:0000256" key="1">
    <source>
        <dbReference type="ARBA" id="ARBA00004123"/>
    </source>
</evidence>
<dbReference type="InterPro" id="IPR058543">
    <property type="entry name" value="Beta-prop_RSE1/DDB1/CPSF1_2nd"/>
</dbReference>
<dbReference type="InterPro" id="IPR018846">
    <property type="entry name" value="Beta-prop_RSE1/DDB1/CPSF1_1st"/>
</dbReference>
<accession>A0A165Q8A7</accession>